<sequence>MANTTPSALALQHLKTHLETKSSTWGIREVYDYPAYLQPVPAGPCISLEASSFQLVWAAVAGNTRVFDWRTAILLTYYDLNIVPQNAYRETIETIGLIATFLVTQNEPNDYGNVLIDGAGFGPELVLIDAAPDRKLYGAQIRMVHTITVEVTKT</sequence>
<gene>
    <name evidence="1" type="ORF">MM415B00334_0046</name>
</gene>
<reference evidence="1" key="1">
    <citation type="submission" date="2020-03" db="EMBL/GenBank/DDBJ databases">
        <title>The deep terrestrial virosphere.</title>
        <authorList>
            <person name="Holmfeldt K."/>
            <person name="Nilsson E."/>
            <person name="Simone D."/>
            <person name="Lopez-Fernandez M."/>
            <person name="Wu X."/>
            <person name="de Brujin I."/>
            <person name="Lundin D."/>
            <person name="Andersson A."/>
            <person name="Bertilsson S."/>
            <person name="Dopson M."/>
        </authorList>
    </citation>
    <scope>NUCLEOTIDE SEQUENCE</scope>
    <source>
        <strain evidence="1">MM415B00334</strain>
    </source>
</reference>
<organism evidence="1">
    <name type="scientific">viral metagenome</name>
    <dbReference type="NCBI Taxonomy" id="1070528"/>
    <lineage>
        <taxon>unclassified sequences</taxon>
        <taxon>metagenomes</taxon>
        <taxon>organismal metagenomes</taxon>
    </lineage>
</organism>
<name>A0A6M3JAF7_9ZZZZ</name>
<evidence type="ECO:0000313" key="1">
    <source>
        <dbReference type="EMBL" id="QJA66793.1"/>
    </source>
</evidence>
<protein>
    <submittedName>
        <fullName evidence="1">Uncharacterized protein</fullName>
    </submittedName>
</protein>
<dbReference type="EMBL" id="MT141560">
    <property type="protein sequence ID" value="QJA66793.1"/>
    <property type="molecule type" value="Genomic_DNA"/>
</dbReference>
<accession>A0A6M3JAF7</accession>
<proteinExistence type="predicted"/>
<dbReference type="AlphaFoldDB" id="A0A6M3JAF7"/>